<dbReference type="EMBL" id="VIIS01000165">
    <property type="protein sequence ID" value="KAF0312497.1"/>
    <property type="molecule type" value="Genomic_DNA"/>
</dbReference>
<evidence type="ECO:0008006" key="4">
    <source>
        <dbReference type="Google" id="ProtNLM"/>
    </source>
</evidence>
<evidence type="ECO:0000313" key="2">
    <source>
        <dbReference type="EMBL" id="KAF0312497.1"/>
    </source>
</evidence>
<organism evidence="2 3">
    <name type="scientific">Amphibalanus amphitrite</name>
    <name type="common">Striped barnacle</name>
    <name type="synonym">Balanus amphitrite</name>
    <dbReference type="NCBI Taxonomy" id="1232801"/>
    <lineage>
        <taxon>Eukaryota</taxon>
        <taxon>Metazoa</taxon>
        <taxon>Ecdysozoa</taxon>
        <taxon>Arthropoda</taxon>
        <taxon>Crustacea</taxon>
        <taxon>Multicrustacea</taxon>
        <taxon>Cirripedia</taxon>
        <taxon>Thoracica</taxon>
        <taxon>Thoracicalcarea</taxon>
        <taxon>Balanomorpha</taxon>
        <taxon>Balanoidea</taxon>
        <taxon>Balanidae</taxon>
        <taxon>Amphibalaninae</taxon>
        <taxon>Amphibalanus</taxon>
    </lineage>
</organism>
<protein>
    <recommendedName>
        <fullName evidence="4">WSC domain-containing protein</fullName>
    </recommendedName>
</protein>
<reference evidence="2 3" key="1">
    <citation type="submission" date="2019-07" db="EMBL/GenBank/DDBJ databases">
        <title>Draft genome assembly of a fouling barnacle, Amphibalanus amphitrite (Darwin, 1854): The first reference genome for Thecostraca.</title>
        <authorList>
            <person name="Kim W."/>
        </authorList>
    </citation>
    <scope>NUCLEOTIDE SEQUENCE [LARGE SCALE GENOMIC DNA]</scope>
    <source>
        <strain evidence="2">SNU_AA5</strain>
        <tissue evidence="2">Soma without cirri and trophi</tissue>
    </source>
</reference>
<comment type="caution">
    <text evidence="2">The sequence shown here is derived from an EMBL/GenBank/DDBJ whole genome shotgun (WGS) entry which is preliminary data.</text>
</comment>
<evidence type="ECO:0000256" key="1">
    <source>
        <dbReference type="SAM" id="MobiDB-lite"/>
    </source>
</evidence>
<accession>A0A6A4WZI9</accession>
<sequence>MTRSPSVCFKRCAAGSFNYAFYSVDVGGSSDRALPEVGASCRLDVPIAIRRRHGCSCLGPAEVDAVRSDTSSSPDGASPDSTIQIIQLGSLQGSAFPKDLLVLDRTSSGDQWSFSPRWITISIRLGAGSQGSLELEGQTRSVSGFNIRGRLRISRDAGFFTSDLSQLSGQWQTVDAERNAECPQKCLEAGFSYAAMQTQTKRTYGQNIGIASNPASCFKGCATSNFNYAFYTVYGCLCSNDKSDVKVVRPRYRSLKYFAAGRTSLFYIGRVNRLKPSGRVQTGRFMAASLLQSQAWRRLPAVPPLFCLQMCALRGYTYAAVGSSEDPGSLPSGDWRDLGQQPVSDCLAACARHNLLFMAVRVQGDTTACWGAPAADLSSLQHSAPDVAGMYQLFSLDGLRVGQKSHFSYGGIVNVISESLANGYERFSIVMKDSQPSPLVSYFTDTVPGSVRWLPTTFLDSAAQCVARCCGLRFSLALVRSSNDRLCLCGDLRAGSDLGLTDTSPPSSAGSMQVVRLPPPPPPAEPDSSVDDGEADTQKMCSKQVVQIKL</sequence>
<feature type="region of interest" description="Disordered" evidence="1">
    <location>
        <begin position="500"/>
        <end position="538"/>
    </location>
</feature>
<evidence type="ECO:0000313" key="3">
    <source>
        <dbReference type="Proteomes" id="UP000440578"/>
    </source>
</evidence>
<dbReference type="AlphaFoldDB" id="A0A6A4WZI9"/>
<dbReference type="Proteomes" id="UP000440578">
    <property type="component" value="Unassembled WGS sequence"/>
</dbReference>
<feature type="compositionally biased region" description="Polar residues" evidence="1">
    <location>
        <begin position="501"/>
        <end position="511"/>
    </location>
</feature>
<proteinExistence type="predicted"/>
<gene>
    <name evidence="2" type="ORF">FJT64_016747</name>
</gene>
<name>A0A6A4WZI9_AMPAM</name>
<keyword evidence="3" id="KW-1185">Reference proteome</keyword>